<accession>A0ABU8VCH8</accession>
<dbReference type="RefSeq" id="WP_340356037.1">
    <property type="nucleotide sequence ID" value="NZ_JBBKZU010000002.1"/>
</dbReference>
<dbReference type="Proteomes" id="UP001365846">
    <property type="component" value="Unassembled WGS sequence"/>
</dbReference>
<protein>
    <submittedName>
        <fullName evidence="1">Uncharacterized protein</fullName>
    </submittedName>
</protein>
<proteinExistence type="predicted"/>
<sequence>MFRILLESKIHRATGTDCGLVAERLTAVPGLPESAYAKDDPWDI</sequence>
<dbReference type="EMBL" id="JBBKZU010000002">
    <property type="protein sequence ID" value="MEJ8810725.1"/>
    <property type="molecule type" value="Genomic_DNA"/>
</dbReference>
<evidence type="ECO:0000313" key="2">
    <source>
        <dbReference type="Proteomes" id="UP001365846"/>
    </source>
</evidence>
<comment type="caution">
    <text evidence="1">The sequence shown here is derived from an EMBL/GenBank/DDBJ whole genome shotgun (WGS) entry which is preliminary data.</text>
</comment>
<keyword evidence="2" id="KW-1185">Reference proteome</keyword>
<evidence type="ECO:0000313" key="1">
    <source>
        <dbReference type="EMBL" id="MEJ8810725.1"/>
    </source>
</evidence>
<name>A0ABU8VCH8_9BURK</name>
<gene>
    <name evidence="1" type="ORF">WKW77_06575</name>
</gene>
<organism evidence="1 2">
    <name type="scientific">Variovorax ureilyticus</name>
    <dbReference type="NCBI Taxonomy" id="1836198"/>
    <lineage>
        <taxon>Bacteria</taxon>
        <taxon>Pseudomonadati</taxon>
        <taxon>Pseudomonadota</taxon>
        <taxon>Betaproteobacteria</taxon>
        <taxon>Burkholderiales</taxon>
        <taxon>Comamonadaceae</taxon>
        <taxon>Variovorax</taxon>
    </lineage>
</organism>
<reference evidence="1 2" key="1">
    <citation type="submission" date="2024-03" db="EMBL/GenBank/DDBJ databases">
        <title>Novel species of the genus Variovorax.</title>
        <authorList>
            <person name="Liu Q."/>
            <person name="Xin Y.-H."/>
        </authorList>
    </citation>
    <scope>NUCLEOTIDE SEQUENCE [LARGE SCALE GENOMIC DNA]</scope>
    <source>
        <strain evidence="1 2">KACC 18899</strain>
    </source>
</reference>